<evidence type="ECO:0000313" key="3">
    <source>
        <dbReference type="Proteomes" id="UP000708208"/>
    </source>
</evidence>
<comment type="caution">
    <text evidence="2">The sequence shown here is derived from an EMBL/GenBank/DDBJ whole genome shotgun (WGS) entry which is preliminary data.</text>
</comment>
<name>A0A8J2KBZ1_9HEXA</name>
<proteinExistence type="predicted"/>
<keyword evidence="3" id="KW-1185">Reference proteome</keyword>
<dbReference type="EMBL" id="CAJVCH010330422">
    <property type="protein sequence ID" value="CAG7787036.1"/>
    <property type="molecule type" value="Genomic_DNA"/>
</dbReference>
<evidence type="ECO:0000313" key="2">
    <source>
        <dbReference type="EMBL" id="CAG7787036.1"/>
    </source>
</evidence>
<accession>A0A8J2KBZ1</accession>
<dbReference type="Proteomes" id="UP000708208">
    <property type="component" value="Unassembled WGS sequence"/>
</dbReference>
<dbReference type="AlphaFoldDB" id="A0A8J2KBZ1"/>
<protein>
    <submittedName>
        <fullName evidence="2">Uncharacterized protein</fullName>
    </submittedName>
</protein>
<sequence>MIQAGEIAPRKMREEVRLWLEKTGEENIAEEKQPAGFHYSPRNTRSTPGKLYIRGESPVKYILKRKSTLP</sequence>
<feature type="region of interest" description="Disordered" evidence="1">
    <location>
        <begin position="30"/>
        <end position="51"/>
    </location>
</feature>
<organism evidence="2 3">
    <name type="scientific">Allacma fusca</name>
    <dbReference type="NCBI Taxonomy" id="39272"/>
    <lineage>
        <taxon>Eukaryota</taxon>
        <taxon>Metazoa</taxon>
        <taxon>Ecdysozoa</taxon>
        <taxon>Arthropoda</taxon>
        <taxon>Hexapoda</taxon>
        <taxon>Collembola</taxon>
        <taxon>Symphypleona</taxon>
        <taxon>Sminthuridae</taxon>
        <taxon>Allacma</taxon>
    </lineage>
</organism>
<reference evidence="2" key="1">
    <citation type="submission" date="2021-06" db="EMBL/GenBank/DDBJ databases">
        <authorList>
            <person name="Hodson N. C."/>
            <person name="Mongue J. A."/>
            <person name="Jaron S. K."/>
        </authorList>
    </citation>
    <scope>NUCLEOTIDE SEQUENCE</scope>
</reference>
<evidence type="ECO:0000256" key="1">
    <source>
        <dbReference type="SAM" id="MobiDB-lite"/>
    </source>
</evidence>
<gene>
    <name evidence="2" type="ORF">AFUS01_LOCUS25565</name>
</gene>